<sequence>MTVGTKGRRDMEERMNTGMLVMVNYSHPANIPRYSAILSPNIVPFCARASNPQASGLKLKSLAMSTTTYRVQDGGRIDGDGSDGGDGDKDKSGAVGGNLPRHMYEHGDTIKAPFLTAGGDEDDIEKVARDVQLHGILDKLSSFQVSIIGTSRYWSRDRTCAHLFTIQLTSTRHDAEPARSKMEGSFGSSVAPAARCRRCVYERYDRTRALTISALKYTNLDVQPSPCTELSSFPEDTDAELRFVTVERGLEPMLRLEEVRRRETGWQKENKGLYFNILGIAGDNTKDPARTGGFKYQVAPRKPCIVASPNYTSPPAQH</sequence>
<reference evidence="2" key="1">
    <citation type="submission" date="2023-06" db="EMBL/GenBank/DDBJ databases">
        <authorList>
            <consortium name="Lawrence Berkeley National Laboratory"/>
            <person name="Ahrendt S."/>
            <person name="Sahu N."/>
            <person name="Indic B."/>
            <person name="Wong-Bajracharya J."/>
            <person name="Merenyi Z."/>
            <person name="Ke H.-M."/>
            <person name="Monk M."/>
            <person name="Kocsube S."/>
            <person name="Drula E."/>
            <person name="Lipzen A."/>
            <person name="Balint B."/>
            <person name="Henrissat B."/>
            <person name="Andreopoulos B."/>
            <person name="Martin F.M."/>
            <person name="Harder C.B."/>
            <person name="Rigling D."/>
            <person name="Ford K.L."/>
            <person name="Foster G.D."/>
            <person name="Pangilinan J."/>
            <person name="Papanicolaou A."/>
            <person name="Barry K."/>
            <person name="LaButti K."/>
            <person name="Viragh M."/>
            <person name="Koriabine M."/>
            <person name="Yan M."/>
            <person name="Riley R."/>
            <person name="Champramary S."/>
            <person name="Plett K.L."/>
            <person name="Tsai I.J."/>
            <person name="Slot J."/>
            <person name="Sipos G."/>
            <person name="Plett J."/>
            <person name="Nagy L.G."/>
            <person name="Grigoriev I.V."/>
        </authorList>
    </citation>
    <scope>NUCLEOTIDE SEQUENCE</scope>
    <source>
        <strain evidence="2">FPL87.14</strain>
    </source>
</reference>
<proteinExistence type="predicted"/>
<evidence type="ECO:0000256" key="1">
    <source>
        <dbReference type="SAM" id="MobiDB-lite"/>
    </source>
</evidence>
<dbReference type="Proteomes" id="UP001175226">
    <property type="component" value="Unassembled WGS sequence"/>
</dbReference>
<accession>A0AA39MDQ7</accession>
<feature type="region of interest" description="Disordered" evidence="1">
    <location>
        <begin position="72"/>
        <end position="101"/>
    </location>
</feature>
<evidence type="ECO:0000313" key="2">
    <source>
        <dbReference type="EMBL" id="KAK0431056.1"/>
    </source>
</evidence>
<dbReference type="AlphaFoldDB" id="A0AA39MDQ7"/>
<keyword evidence="3" id="KW-1185">Reference proteome</keyword>
<name>A0AA39MDQ7_9AGAR</name>
<gene>
    <name evidence="2" type="ORF">EV421DRAFT_1743447</name>
</gene>
<comment type="caution">
    <text evidence="2">The sequence shown here is derived from an EMBL/GenBank/DDBJ whole genome shotgun (WGS) entry which is preliminary data.</text>
</comment>
<protein>
    <submittedName>
        <fullName evidence="2">Uncharacterized protein</fullName>
    </submittedName>
</protein>
<dbReference type="EMBL" id="JAUEPT010000124">
    <property type="protein sequence ID" value="KAK0431056.1"/>
    <property type="molecule type" value="Genomic_DNA"/>
</dbReference>
<organism evidence="2 3">
    <name type="scientific">Armillaria borealis</name>
    <dbReference type="NCBI Taxonomy" id="47425"/>
    <lineage>
        <taxon>Eukaryota</taxon>
        <taxon>Fungi</taxon>
        <taxon>Dikarya</taxon>
        <taxon>Basidiomycota</taxon>
        <taxon>Agaricomycotina</taxon>
        <taxon>Agaricomycetes</taxon>
        <taxon>Agaricomycetidae</taxon>
        <taxon>Agaricales</taxon>
        <taxon>Marasmiineae</taxon>
        <taxon>Physalacriaceae</taxon>
        <taxon>Armillaria</taxon>
    </lineage>
</organism>
<evidence type="ECO:0000313" key="3">
    <source>
        <dbReference type="Proteomes" id="UP001175226"/>
    </source>
</evidence>